<dbReference type="OrthoDB" id="1434354at2759"/>
<dbReference type="SUPFAM" id="SSF46938">
    <property type="entry name" value="CRAL/TRIO N-terminal domain"/>
    <property type="match status" value="1"/>
</dbReference>
<dbReference type="RefSeq" id="XP_001032585.1">
    <property type="nucleotide sequence ID" value="XM_001032585.1"/>
</dbReference>
<dbReference type="EMBL" id="GG662510">
    <property type="protein sequence ID" value="EAR84922.1"/>
    <property type="molecule type" value="Genomic_DNA"/>
</dbReference>
<dbReference type="HOGENOM" id="CLU_761833_0_0_1"/>
<dbReference type="PANTHER" id="PTHR46277:SF3">
    <property type="entry name" value="BINDING PROTEIN, PUTATIVE-RELATED"/>
    <property type="match status" value="1"/>
</dbReference>
<dbReference type="Proteomes" id="UP000009168">
    <property type="component" value="Unassembled WGS sequence"/>
</dbReference>
<dbReference type="InterPro" id="IPR001251">
    <property type="entry name" value="CRAL-TRIO_dom"/>
</dbReference>
<accession>I7LZU2</accession>
<organism evidence="2 3">
    <name type="scientific">Tetrahymena thermophila (strain SB210)</name>
    <dbReference type="NCBI Taxonomy" id="312017"/>
    <lineage>
        <taxon>Eukaryota</taxon>
        <taxon>Sar</taxon>
        <taxon>Alveolata</taxon>
        <taxon>Ciliophora</taxon>
        <taxon>Intramacronucleata</taxon>
        <taxon>Oligohymenophorea</taxon>
        <taxon>Hymenostomatida</taxon>
        <taxon>Tetrahymenina</taxon>
        <taxon>Tetrahymenidae</taxon>
        <taxon>Tetrahymena</taxon>
    </lineage>
</organism>
<sequence>MAKQISEFNLTQQESDLLDQLKYKVNQNSIKIQIQATYPEKSDEIFYSDDRLVRFLFAREMNIDKAAQMWFEWAKWYIEQRPEKITQEEIQEEIDAKKAFWFKQDNKKNPCLIVMIKNHNPVYEKIEQARKFFLWTMEQGIKMAKKNGTHRLTIIWDGKGFQRSQMNSAFLDFIKVVAKSLQDYYPCRLAAVYVTDPDFLFRLGFTLLKPFLSKVITSKIHQIPMKDLNKYFDADCILPEHGGDANTISPLSPDYVQASQRTNNLNQSFQNIHHQQNNYLHVENFQSHNGVNHHNHQVNNSFITEEFHSIANDSKIFFDNQSLSQFKLNNHENHNQQNHQQEILIEGSTNQTKSLCCNTDCSIF</sequence>
<proteinExistence type="predicted"/>
<dbReference type="GeneID" id="7846680"/>
<dbReference type="InterPro" id="IPR036865">
    <property type="entry name" value="CRAL-TRIO_dom_sf"/>
</dbReference>
<gene>
    <name evidence="2" type="ORF">TTHERM_00584780</name>
</gene>
<reference evidence="3" key="1">
    <citation type="journal article" date="2006" name="PLoS Biol.">
        <title>Macronuclear genome sequence of the ciliate Tetrahymena thermophila, a model eukaryote.</title>
        <authorList>
            <person name="Eisen J.A."/>
            <person name="Coyne R.S."/>
            <person name="Wu M."/>
            <person name="Wu D."/>
            <person name="Thiagarajan M."/>
            <person name="Wortman J.R."/>
            <person name="Badger J.H."/>
            <person name="Ren Q."/>
            <person name="Amedeo P."/>
            <person name="Jones K.M."/>
            <person name="Tallon L.J."/>
            <person name="Delcher A.L."/>
            <person name="Salzberg S.L."/>
            <person name="Silva J.C."/>
            <person name="Haas B.J."/>
            <person name="Majoros W.H."/>
            <person name="Farzad M."/>
            <person name="Carlton J.M."/>
            <person name="Smith R.K. Jr."/>
            <person name="Garg J."/>
            <person name="Pearlman R.E."/>
            <person name="Karrer K.M."/>
            <person name="Sun L."/>
            <person name="Manning G."/>
            <person name="Elde N.C."/>
            <person name="Turkewitz A.P."/>
            <person name="Asai D.J."/>
            <person name="Wilkes D.E."/>
            <person name="Wang Y."/>
            <person name="Cai H."/>
            <person name="Collins K."/>
            <person name="Stewart B.A."/>
            <person name="Lee S.R."/>
            <person name="Wilamowska K."/>
            <person name="Weinberg Z."/>
            <person name="Ruzzo W.L."/>
            <person name="Wloga D."/>
            <person name="Gaertig J."/>
            <person name="Frankel J."/>
            <person name="Tsao C.-C."/>
            <person name="Gorovsky M.A."/>
            <person name="Keeling P.J."/>
            <person name="Waller R.F."/>
            <person name="Patron N.J."/>
            <person name="Cherry J.M."/>
            <person name="Stover N.A."/>
            <person name="Krieger C.J."/>
            <person name="del Toro C."/>
            <person name="Ryder H.F."/>
            <person name="Williamson S.C."/>
            <person name="Barbeau R.A."/>
            <person name="Hamilton E.P."/>
            <person name="Orias E."/>
        </authorList>
    </citation>
    <scope>NUCLEOTIDE SEQUENCE [LARGE SCALE GENOMIC DNA]</scope>
    <source>
        <strain evidence="3">SB210</strain>
    </source>
</reference>
<protein>
    <submittedName>
        <fullName evidence="2">Divergent CRAL/TRIO domain protein</fullName>
    </submittedName>
</protein>
<dbReference type="AlphaFoldDB" id="I7LZU2"/>
<dbReference type="PROSITE" id="PS50191">
    <property type="entry name" value="CRAL_TRIO"/>
    <property type="match status" value="1"/>
</dbReference>
<dbReference type="Gene3D" id="3.40.525.10">
    <property type="entry name" value="CRAL-TRIO lipid binding domain"/>
    <property type="match status" value="1"/>
</dbReference>
<name>I7LZU2_TETTS</name>
<dbReference type="CDD" id="cd00170">
    <property type="entry name" value="SEC14"/>
    <property type="match status" value="1"/>
</dbReference>
<dbReference type="InterPro" id="IPR036273">
    <property type="entry name" value="CRAL/TRIO_N_dom_sf"/>
</dbReference>
<evidence type="ECO:0000313" key="2">
    <source>
        <dbReference type="EMBL" id="EAR84922.1"/>
    </source>
</evidence>
<keyword evidence="3" id="KW-1185">Reference proteome</keyword>
<dbReference type="SUPFAM" id="SSF52087">
    <property type="entry name" value="CRAL/TRIO domain"/>
    <property type="match status" value="1"/>
</dbReference>
<dbReference type="eggNOG" id="KOG1470">
    <property type="taxonomic scope" value="Eukaryota"/>
</dbReference>
<dbReference type="PANTHER" id="PTHR46277">
    <property type="entry name" value="OS03G0850700 PROTEIN"/>
    <property type="match status" value="1"/>
</dbReference>
<evidence type="ECO:0000313" key="3">
    <source>
        <dbReference type="Proteomes" id="UP000009168"/>
    </source>
</evidence>
<dbReference type="SMART" id="SM00516">
    <property type="entry name" value="SEC14"/>
    <property type="match status" value="1"/>
</dbReference>
<dbReference type="Pfam" id="PF00650">
    <property type="entry name" value="CRAL_TRIO"/>
    <property type="match status" value="1"/>
</dbReference>
<feature type="domain" description="CRAL-TRIO" evidence="1">
    <location>
        <begin position="89"/>
        <end position="250"/>
    </location>
</feature>
<dbReference type="InParanoid" id="I7LZU2"/>
<dbReference type="KEGG" id="tet:TTHERM_00584780"/>
<evidence type="ECO:0000259" key="1">
    <source>
        <dbReference type="PROSITE" id="PS50191"/>
    </source>
</evidence>